<proteinExistence type="predicted"/>
<dbReference type="InterPro" id="IPR002347">
    <property type="entry name" value="SDR_fam"/>
</dbReference>
<evidence type="ECO:0000313" key="2">
    <source>
        <dbReference type="Proteomes" id="UP000748752"/>
    </source>
</evidence>
<dbReference type="InterPro" id="IPR036291">
    <property type="entry name" value="NAD(P)-bd_dom_sf"/>
</dbReference>
<dbReference type="Proteomes" id="UP000748752">
    <property type="component" value="Unassembled WGS sequence"/>
</dbReference>
<evidence type="ECO:0008006" key="3">
    <source>
        <dbReference type="Google" id="ProtNLM"/>
    </source>
</evidence>
<gene>
    <name evidence="1" type="ORF">CKO31_25505</name>
</gene>
<dbReference type="EMBL" id="NRRV01000198">
    <property type="protein sequence ID" value="MBK1634014.1"/>
    <property type="molecule type" value="Genomic_DNA"/>
</dbReference>
<dbReference type="PANTHER" id="PTHR43431">
    <property type="entry name" value="OXIDOREDUCTASE, SHORT CHAIN DEHYDROGENASE/REDUCTASE FAMILY (AFU_ORTHOLOGUE AFUA_5G14000)"/>
    <property type="match status" value="1"/>
</dbReference>
<comment type="caution">
    <text evidence="1">The sequence shown here is derived from an EMBL/GenBank/DDBJ whole genome shotgun (WGS) entry which is preliminary data.</text>
</comment>
<dbReference type="PANTHER" id="PTHR43431:SF7">
    <property type="entry name" value="OXIDOREDUCTASE, SHORT CHAIN DEHYDROGENASE_REDUCTASE FAMILY (AFU_ORTHOLOGUE AFUA_5G14000)"/>
    <property type="match status" value="1"/>
</dbReference>
<dbReference type="PRINTS" id="PR00081">
    <property type="entry name" value="GDHRDH"/>
</dbReference>
<dbReference type="Gene3D" id="3.40.50.720">
    <property type="entry name" value="NAD(P)-binding Rossmann-like Domain"/>
    <property type="match status" value="1"/>
</dbReference>
<organism evidence="1 2">
    <name type="scientific">Thiohalocapsa halophila</name>
    <dbReference type="NCBI Taxonomy" id="69359"/>
    <lineage>
        <taxon>Bacteria</taxon>
        <taxon>Pseudomonadati</taxon>
        <taxon>Pseudomonadota</taxon>
        <taxon>Gammaproteobacteria</taxon>
        <taxon>Chromatiales</taxon>
        <taxon>Chromatiaceae</taxon>
        <taxon>Thiohalocapsa</taxon>
    </lineage>
</organism>
<reference evidence="1 2" key="1">
    <citation type="journal article" date="2020" name="Microorganisms">
        <title>Osmotic Adaptation and Compatible Solute Biosynthesis of Phototrophic Bacteria as Revealed from Genome Analyses.</title>
        <authorList>
            <person name="Imhoff J.F."/>
            <person name="Rahn T."/>
            <person name="Kunzel S."/>
            <person name="Keller A."/>
            <person name="Neulinger S.C."/>
        </authorList>
    </citation>
    <scope>NUCLEOTIDE SEQUENCE [LARGE SCALE GENOMIC DNA]</scope>
    <source>
        <strain evidence="1 2">DSM 6210</strain>
    </source>
</reference>
<sequence length="178" mass="18311">MTMHPETAIVAGVGPGLGAALCRRLAADGYRVAGLARGTAGRLDLAAELGPDRYQALSCDVTDAAQMDAAIGQVEAQWGPASVYVHNAAPFHRGAFTDTDPATFESLWRVTCLGAVHGAQRVVPGMLEAKRGVLLFIGATAAVKAGAKFSAFGSAKFALRGLAQSLARELGPQGIHVA</sequence>
<dbReference type="SUPFAM" id="SSF51735">
    <property type="entry name" value="NAD(P)-binding Rossmann-fold domains"/>
    <property type="match status" value="1"/>
</dbReference>
<accession>A0ABS1CR95</accession>
<protein>
    <recommendedName>
        <fullName evidence="3">SDR family NAD(P)-dependent oxidoreductase</fullName>
    </recommendedName>
</protein>
<name>A0ABS1CR95_9GAMM</name>
<dbReference type="Pfam" id="PF00106">
    <property type="entry name" value="adh_short"/>
    <property type="match status" value="1"/>
</dbReference>
<evidence type="ECO:0000313" key="1">
    <source>
        <dbReference type="EMBL" id="MBK1634014.1"/>
    </source>
</evidence>
<feature type="non-terminal residue" evidence="1">
    <location>
        <position position="178"/>
    </location>
</feature>
<keyword evidence="2" id="KW-1185">Reference proteome</keyword>